<dbReference type="Bgee" id="ENSORLG00000005444">
    <property type="expression patterns" value="Expressed in animal zygote and 14 other cell types or tissues"/>
</dbReference>
<dbReference type="SMART" id="SM00355">
    <property type="entry name" value="ZnF_C2H2"/>
    <property type="match status" value="8"/>
</dbReference>
<dbReference type="GO" id="GO:0008270">
    <property type="term" value="F:zinc ion binding"/>
    <property type="evidence" value="ECO:0007669"/>
    <property type="project" value="UniProtKB-KW"/>
</dbReference>
<dbReference type="InterPro" id="IPR036236">
    <property type="entry name" value="Znf_C2H2_sf"/>
</dbReference>
<keyword evidence="7" id="KW-0539">Nucleus</keyword>
<feature type="domain" description="C2H2-type" evidence="10">
    <location>
        <begin position="239"/>
        <end position="261"/>
    </location>
</feature>
<keyword evidence="4 8" id="KW-0863">Zinc-finger</keyword>
<evidence type="ECO:0000259" key="10">
    <source>
        <dbReference type="PROSITE" id="PS50157"/>
    </source>
</evidence>
<feature type="region of interest" description="Disordered" evidence="9">
    <location>
        <begin position="363"/>
        <end position="431"/>
    </location>
</feature>
<dbReference type="Gene3D" id="3.30.160.60">
    <property type="entry name" value="Classic Zinc Finger"/>
    <property type="match status" value="3"/>
</dbReference>
<reference evidence="11" key="2">
    <citation type="submission" date="2025-08" db="UniProtKB">
        <authorList>
            <consortium name="Ensembl"/>
        </authorList>
    </citation>
    <scope>IDENTIFICATION</scope>
    <source>
        <strain evidence="11">Hd-rR</strain>
    </source>
</reference>
<dbReference type="HOGENOM" id="CLU_026599_1_0_1"/>
<keyword evidence="6" id="KW-0238">DNA-binding</keyword>
<sequence length="477" mass="54089">MATKRLENFEVVCEWASCGFSGHTMEELSDHMSAHLNEYLGDNDALEELDEYACLWNACEFLAMGSPAELEVHAYSHNYHSKLKFVGSQLLKSRPDLPSCNQGVHSNNLLPEGSDGYVCQWEHCDVCFFFFVTIDHSCCLLGSHILFRRALLTTLSCDAFFKIRYRLREHMRSHTQERLVACPTCGSMFSSNTKLFDHLQRQAEPIVNQVKCPFCDMSCTTLAALKIHIRFRHCDERPFPCDFCDKRFKNQRDLQKHTEVHNEGTVFHCSVEGCDYSCHTFQTMSHHFKRVHEVGGMSKYKCHICGKVFSWCYTLTLHLRKKHELKWPSGHSRFRYKKDVDGFLKVNMVRFETVEVTKEIMKNMAKKPQRLRQSQRSSSRNRRAAVAPESGRSSPTGSSSPSSSSSSSYSSDLSGEDVSSQYSPRGGDSPVYCVMSTIDHLEEEEAGLPQEDSEVGGTSGAVQVLTKVARGLGMDVV</sequence>
<dbReference type="PROSITE" id="PS00028">
    <property type="entry name" value="ZINC_FINGER_C2H2_1"/>
    <property type="match status" value="3"/>
</dbReference>
<proteinExistence type="predicted"/>
<comment type="subcellular location">
    <subcellularLocation>
        <location evidence="1">Nucleus</location>
    </subcellularLocation>
</comment>
<evidence type="ECO:0000256" key="8">
    <source>
        <dbReference type="PROSITE-ProRule" id="PRU00042"/>
    </source>
</evidence>
<dbReference type="InterPro" id="IPR051574">
    <property type="entry name" value="ZnF_E-box_Homeobox"/>
</dbReference>
<dbReference type="GO" id="GO:0006357">
    <property type="term" value="P:regulation of transcription by RNA polymerase II"/>
    <property type="evidence" value="ECO:0000318"/>
    <property type="project" value="GO_Central"/>
</dbReference>
<dbReference type="Ensembl" id="ENSORLT00000006852.2">
    <property type="protein sequence ID" value="ENSORLP00000006851.2"/>
    <property type="gene ID" value="ENSORLG00000005444.2"/>
</dbReference>
<dbReference type="GO" id="GO:0000978">
    <property type="term" value="F:RNA polymerase II cis-regulatory region sequence-specific DNA binding"/>
    <property type="evidence" value="ECO:0000318"/>
    <property type="project" value="GO_Central"/>
</dbReference>
<keyword evidence="2" id="KW-0479">Metal-binding</keyword>
<dbReference type="GO" id="GO:0045892">
    <property type="term" value="P:negative regulation of DNA-templated transcription"/>
    <property type="evidence" value="ECO:0007669"/>
    <property type="project" value="UniProtKB-ARBA"/>
</dbReference>
<keyword evidence="3" id="KW-0677">Repeat</keyword>
<evidence type="ECO:0000256" key="9">
    <source>
        <dbReference type="SAM" id="MobiDB-lite"/>
    </source>
</evidence>
<name>H2LLE0_ORYLA</name>
<feature type="domain" description="C2H2-type" evidence="10">
    <location>
        <begin position="300"/>
        <end position="328"/>
    </location>
</feature>
<keyword evidence="12" id="KW-1185">Reference proteome</keyword>
<dbReference type="STRING" id="8090.ENSORLP00000006851"/>
<gene>
    <name evidence="11" type="primary">zgc:112083</name>
</gene>
<evidence type="ECO:0000256" key="6">
    <source>
        <dbReference type="ARBA" id="ARBA00023125"/>
    </source>
</evidence>
<organism evidence="11 12">
    <name type="scientific">Oryzias latipes</name>
    <name type="common">Japanese rice fish</name>
    <name type="synonym">Japanese killifish</name>
    <dbReference type="NCBI Taxonomy" id="8090"/>
    <lineage>
        <taxon>Eukaryota</taxon>
        <taxon>Metazoa</taxon>
        <taxon>Chordata</taxon>
        <taxon>Craniata</taxon>
        <taxon>Vertebrata</taxon>
        <taxon>Euteleostomi</taxon>
        <taxon>Actinopterygii</taxon>
        <taxon>Neopterygii</taxon>
        <taxon>Teleostei</taxon>
        <taxon>Neoteleostei</taxon>
        <taxon>Acanthomorphata</taxon>
        <taxon>Ovalentaria</taxon>
        <taxon>Atherinomorphae</taxon>
        <taxon>Beloniformes</taxon>
        <taxon>Adrianichthyidae</taxon>
        <taxon>Oryziinae</taxon>
        <taxon>Oryzias</taxon>
    </lineage>
</organism>
<reference evidence="11" key="3">
    <citation type="submission" date="2025-09" db="UniProtKB">
        <authorList>
            <consortium name="Ensembl"/>
        </authorList>
    </citation>
    <scope>IDENTIFICATION</scope>
    <source>
        <strain evidence="11">Hd-rR</strain>
    </source>
</reference>
<protein>
    <submittedName>
        <fullName evidence="11">Zgc:112083</fullName>
    </submittedName>
</protein>
<evidence type="ECO:0000256" key="5">
    <source>
        <dbReference type="ARBA" id="ARBA00022833"/>
    </source>
</evidence>
<dbReference type="GO" id="GO:0000981">
    <property type="term" value="F:DNA-binding transcription factor activity, RNA polymerase II-specific"/>
    <property type="evidence" value="ECO:0000318"/>
    <property type="project" value="GO_Central"/>
</dbReference>
<evidence type="ECO:0000256" key="1">
    <source>
        <dbReference type="ARBA" id="ARBA00004123"/>
    </source>
</evidence>
<dbReference type="FunCoup" id="H2LLE0">
    <property type="interactions" value="191"/>
</dbReference>
<dbReference type="PANTHER" id="PTHR24391">
    <property type="entry name" value="HISTONE H4 TRANSCRIPTION FACTOR-RELATED"/>
    <property type="match status" value="1"/>
</dbReference>
<accession>H2LLE0</accession>
<dbReference type="Proteomes" id="UP000001038">
    <property type="component" value="Chromosome 13"/>
</dbReference>
<dbReference type="eggNOG" id="KOG3608">
    <property type="taxonomic scope" value="Eukaryota"/>
</dbReference>
<dbReference type="InterPro" id="IPR013087">
    <property type="entry name" value="Znf_C2H2_type"/>
</dbReference>
<evidence type="ECO:0000313" key="12">
    <source>
        <dbReference type="Proteomes" id="UP000001038"/>
    </source>
</evidence>
<evidence type="ECO:0000256" key="3">
    <source>
        <dbReference type="ARBA" id="ARBA00022737"/>
    </source>
</evidence>
<dbReference type="GO" id="GO:0005634">
    <property type="term" value="C:nucleus"/>
    <property type="evidence" value="ECO:0007669"/>
    <property type="project" value="UniProtKB-SubCell"/>
</dbReference>
<dbReference type="PROSITE" id="PS50157">
    <property type="entry name" value="ZINC_FINGER_C2H2_2"/>
    <property type="match status" value="3"/>
</dbReference>
<feature type="compositionally biased region" description="Low complexity" evidence="9">
    <location>
        <begin position="390"/>
        <end position="420"/>
    </location>
</feature>
<dbReference type="PANTHER" id="PTHR24391:SF15">
    <property type="entry name" value="MBD2 (METHYL-CPG-BINDING PROTEIN)-INTERACTING ZINC FINGER PROTEIN"/>
    <property type="match status" value="1"/>
</dbReference>
<feature type="domain" description="C2H2-type" evidence="10">
    <location>
        <begin position="210"/>
        <end position="238"/>
    </location>
</feature>
<keyword evidence="5" id="KW-0862">Zinc</keyword>
<dbReference type="AlphaFoldDB" id="H2LLE0"/>
<dbReference type="GeneTree" id="ENSGT00870000136508"/>
<dbReference type="Pfam" id="PF00096">
    <property type="entry name" value="zf-C2H2"/>
    <property type="match status" value="3"/>
</dbReference>
<reference evidence="11 12" key="1">
    <citation type="journal article" date="2007" name="Nature">
        <title>The medaka draft genome and insights into vertebrate genome evolution.</title>
        <authorList>
            <person name="Kasahara M."/>
            <person name="Naruse K."/>
            <person name="Sasaki S."/>
            <person name="Nakatani Y."/>
            <person name="Qu W."/>
            <person name="Ahsan B."/>
            <person name="Yamada T."/>
            <person name="Nagayasu Y."/>
            <person name="Doi K."/>
            <person name="Kasai Y."/>
            <person name="Jindo T."/>
            <person name="Kobayashi D."/>
            <person name="Shimada A."/>
            <person name="Toyoda A."/>
            <person name="Kuroki Y."/>
            <person name="Fujiyama A."/>
            <person name="Sasaki T."/>
            <person name="Shimizu A."/>
            <person name="Asakawa S."/>
            <person name="Shimizu N."/>
            <person name="Hashimoto S."/>
            <person name="Yang J."/>
            <person name="Lee Y."/>
            <person name="Matsushima K."/>
            <person name="Sugano S."/>
            <person name="Sakaizumi M."/>
            <person name="Narita T."/>
            <person name="Ohishi K."/>
            <person name="Haga S."/>
            <person name="Ohta F."/>
            <person name="Nomoto H."/>
            <person name="Nogata K."/>
            <person name="Morishita T."/>
            <person name="Endo T."/>
            <person name="Shin-I T."/>
            <person name="Takeda H."/>
            <person name="Morishita S."/>
            <person name="Kohara Y."/>
        </authorList>
    </citation>
    <scope>NUCLEOTIDE SEQUENCE [LARGE SCALE GENOMIC DNA]</scope>
    <source>
        <strain evidence="11 12">Hd-rR</strain>
    </source>
</reference>
<dbReference type="SUPFAM" id="SSF57667">
    <property type="entry name" value="beta-beta-alpha zinc fingers"/>
    <property type="match status" value="3"/>
</dbReference>
<dbReference type="FunFam" id="3.30.160.60:FF:000100">
    <property type="entry name" value="Zinc finger 45-like"/>
    <property type="match status" value="1"/>
</dbReference>
<dbReference type="InParanoid" id="H2LLE0"/>
<evidence type="ECO:0000313" key="11">
    <source>
        <dbReference type="Ensembl" id="ENSORLP00000006851.2"/>
    </source>
</evidence>
<evidence type="ECO:0000256" key="2">
    <source>
        <dbReference type="ARBA" id="ARBA00022723"/>
    </source>
</evidence>
<evidence type="ECO:0000256" key="7">
    <source>
        <dbReference type="ARBA" id="ARBA00023242"/>
    </source>
</evidence>
<evidence type="ECO:0000256" key="4">
    <source>
        <dbReference type="ARBA" id="ARBA00022771"/>
    </source>
</evidence>